<gene>
    <name evidence="1" type="ORF">O1611_g1610</name>
</gene>
<dbReference type="EMBL" id="JAPUUL010000192">
    <property type="protein sequence ID" value="KAJ8132011.1"/>
    <property type="molecule type" value="Genomic_DNA"/>
</dbReference>
<evidence type="ECO:0000313" key="2">
    <source>
        <dbReference type="Proteomes" id="UP001153332"/>
    </source>
</evidence>
<accession>A0ACC2JX46</accession>
<protein>
    <submittedName>
        <fullName evidence="1">Uncharacterized protein</fullName>
    </submittedName>
</protein>
<dbReference type="Proteomes" id="UP001153332">
    <property type="component" value="Unassembled WGS sequence"/>
</dbReference>
<organism evidence="1 2">
    <name type="scientific">Lasiodiplodia mahajangana</name>
    <dbReference type="NCBI Taxonomy" id="1108764"/>
    <lineage>
        <taxon>Eukaryota</taxon>
        <taxon>Fungi</taxon>
        <taxon>Dikarya</taxon>
        <taxon>Ascomycota</taxon>
        <taxon>Pezizomycotina</taxon>
        <taxon>Dothideomycetes</taxon>
        <taxon>Dothideomycetes incertae sedis</taxon>
        <taxon>Botryosphaeriales</taxon>
        <taxon>Botryosphaeriaceae</taxon>
        <taxon>Lasiodiplodia</taxon>
    </lineage>
</organism>
<reference evidence="1" key="1">
    <citation type="submission" date="2022-12" db="EMBL/GenBank/DDBJ databases">
        <title>Genome Sequence of Lasiodiplodia mahajangana.</title>
        <authorList>
            <person name="Buettner E."/>
        </authorList>
    </citation>
    <scope>NUCLEOTIDE SEQUENCE</scope>
    <source>
        <strain evidence="1">VT137</strain>
    </source>
</reference>
<keyword evidence="2" id="KW-1185">Reference proteome</keyword>
<comment type="caution">
    <text evidence="1">The sequence shown here is derived from an EMBL/GenBank/DDBJ whole genome shotgun (WGS) entry which is preliminary data.</text>
</comment>
<evidence type="ECO:0000313" key="1">
    <source>
        <dbReference type="EMBL" id="KAJ8132011.1"/>
    </source>
</evidence>
<sequence length="410" mass="44677">MAARTTWLVTGASSGIGQSICIAALDAGQRVIGATRDVSRAEATSPDFAAKGGIWIQLDPAHPDSGSHFAKVQEEYDIDVLVNNAGYAFIGGVEDTSEEEVQDQLNVNFWGPLRAVRAVLPHMRTRCQGKIVLIGSGAVYMSLPGRGAYVASKAAIEALHESLKKEVEEFGIKVLIVQPGAFRTPWTTNFKSPAAYESSRGFSEGYKGTIIERWVGMAQNVKTAPLPDVIKGNPDKAAREIVKAIIEGHDYLRLILGPDCARAVEQKLGEIQQDLQGSREIAMSTDGELPKTNTMSDRKDSKKPEDIQYPPQAHIRTPHRPGIPVEYPDKRKQQQDSDDKVKSLDWLVDADNYVAPNASKPGTQKSTQKEQTQANSQAKKGSSSGSSLDWLREADSYEPPKGNPKGRAKK</sequence>
<name>A0ACC2JX46_9PEZI</name>
<proteinExistence type="predicted"/>